<organism evidence="2">
    <name type="scientific">Candidatus Methanofastidiosum methylothiophilum</name>
    <dbReference type="NCBI Taxonomy" id="1705564"/>
    <lineage>
        <taxon>Archaea</taxon>
        <taxon>Methanobacteriati</taxon>
        <taxon>Methanobacteriota</taxon>
        <taxon>Stenosarchaea group</taxon>
        <taxon>Candidatus Methanofastidiosia</taxon>
        <taxon>Candidatus Methanofastidiosales</taxon>
        <taxon>Candidatus Methanofastidiosaceae</taxon>
        <taxon>Candidatus Methanofastidiosum</taxon>
    </lineage>
</organism>
<accession>A0A150JP23</accession>
<comment type="caution">
    <text evidence="2">The sequence shown here is derived from an EMBL/GenBank/DDBJ whole genome shotgun (WGS) entry which is preliminary data.</text>
</comment>
<reference evidence="2 3" key="1">
    <citation type="journal article" date="2016" name="ISME J.">
        <title>Chasing the elusive Euryarchaeota class WSA2: genomes reveal a uniquely fastidious methyl-reducing methanogen.</title>
        <authorList>
            <person name="Nobu M.K."/>
            <person name="Narihiro T."/>
            <person name="Kuroda K."/>
            <person name="Mei R."/>
            <person name="Liu W.T."/>
        </authorList>
    </citation>
    <scope>NUCLEOTIDE SEQUENCE [LARGE SCALE GENOMIC DNA]</scope>
    <source>
        <strain evidence="1">ADurb1013_Bin02101</strain>
        <strain evidence="2">ADurb1213_Bin02801</strain>
    </source>
</reference>
<dbReference type="EMBL" id="LNJE01000001">
    <property type="protein sequence ID" value="KYC58564.1"/>
    <property type="molecule type" value="Genomic_DNA"/>
</dbReference>
<name>A0A150JP23_9EURY</name>
<gene>
    <name evidence="1" type="ORF">AN188_00784</name>
    <name evidence="2" type="ORF">APG09_00036</name>
</gene>
<evidence type="ECO:0000313" key="1">
    <source>
        <dbReference type="EMBL" id="KYC54744.1"/>
    </source>
</evidence>
<dbReference type="Proteomes" id="UP000092420">
    <property type="component" value="Unassembled WGS sequence"/>
</dbReference>
<dbReference type="AlphaFoldDB" id="A0A150JP23"/>
<protein>
    <submittedName>
        <fullName evidence="2">Uncharacterized protein</fullName>
    </submittedName>
</protein>
<sequence length="86" mass="9701">MEERIKREDIESILKEIKNRIGSENDILEIIEKHPIPVLLAAFGAGIIISQVDDYLIDNIEKGKSCPVAEGIMKVGLPLLMKRFIK</sequence>
<dbReference type="EMBL" id="LNJB01000008">
    <property type="protein sequence ID" value="KYC54744.1"/>
    <property type="molecule type" value="Genomic_DNA"/>
</dbReference>
<evidence type="ECO:0000313" key="3">
    <source>
        <dbReference type="Proteomes" id="UP000092420"/>
    </source>
</evidence>
<evidence type="ECO:0000313" key="2">
    <source>
        <dbReference type="EMBL" id="KYC58564.1"/>
    </source>
</evidence>
<proteinExistence type="predicted"/>
<accession>A0A150JCU5</accession>